<reference evidence="4" key="1">
    <citation type="journal article" date="2021" name="PeerJ">
        <title>Extensive microbial diversity within the chicken gut microbiome revealed by metagenomics and culture.</title>
        <authorList>
            <person name="Gilroy R."/>
            <person name="Ravi A."/>
            <person name="Getino M."/>
            <person name="Pursley I."/>
            <person name="Horton D.L."/>
            <person name="Alikhan N.F."/>
            <person name="Baker D."/>
            <person name="Gharbi K."/>
            <person name="Hall N."/>
            <person name="Watson M."/>
            <person name="Adriaenssens E.M."/>
            <person name="Foster-Nyarko E."/>
            <person name="Jarju S."/>
            <person name="Secka A."/>
            <person name="Antonio M."/>
            <person name="Oren A."/>
            <person name="Chaudhuri R.R."/>
            <person name="La Ragione R."/>
            <person name="Hildebrand F."/>
            <person name="Pallen M.J."/>
        </authorList>
    </citation>
    <scope>NUCLEOTIDE SEQUENCE</scope>
    <source>
        <strain evidence="4">ChiSjej1B19-5720</strain>
    </source>
</reference>
<dbReference type="GO" id="GO:0006152">
    <property type="term" value="P:purine nucleoside catabolic process"/>
    <property type="evidence" value="ECO:0007669"/>
    <property type="project" value="TreeGrafter"/>
</dbReference>
<dbReference type="Proteomes" id="UP000823842">
    <property type="component" value="Unassembled WGS sequence"/>
</dbReference>
<dbReference type="PANTHER" id="PTHR12304">
    <property type="entry name" value="INOSINE-URIDINE PREFERRING NUCLEOSIDE HYDROLASE"/>
    <property type="match status" value="1"/>
</dbReference>
<sequence length="61" mass="6406">MDCDPGIDDAVALCLAAARPDAFDIVGITTVAGNQTIEKVTENALRLVDFYKLDIPVAKGA</sequence>
<dbReference type="GO" id="GO:0005829">
    <property type="term" value="C:cytosol"/>
    <property type="evidence" value="ECO:0007669"/>
    <property type="project" value="TreeGrafter"/>
</dbReference>
<evidence type="ECO:0000313" key="4">
    <source>
        <dbReference type="EMBL" id="HJB27311.1"/>
    </source>
</evidence>
<feature type="domain" description="Inosine/uridine-preferring nucleoside hydrolase" evidence="3">
    <location>
        <begin position="1"/>
        <end position="61"/>
    </location>
</feature>
<gene>
    <name evidence="4" type="ORF">IAA06_00750</name>
</gene>
<dbReference type="PANTHER" id="PTHR12304:SF4">
    <property type="entry name" value="URIDINE NUCLEOSIDASE"/>
    <property type="match status" value="1"/>
</dbReference>
<dbReference type="Pfam" id="PF01156">
    <property type="entry name" value="IU_nuc_hydro"/>
    <property type="match status" value="1"/>
</dbReference>
<dbReference type="GO" id="GO:0045437">
    <property type="term" value="F:uridine nucleosidase activity"/>
    <property type="evidence" value="ECO:0007669"/>
    <property type="project" value="UniProtKB-ARBA"/>
</dbReference>
<dbReference type="InterPro" id="IPR036452">
    <property type="entry name" value="Ribo_hydro-like"/>
</dbReference>
<evidence type="ECO:0000259" key="3">
    <source>
        <dbReference type="Pfam" id="PF01156"/>
    </source>
</evidence>
<dbReference type="Gene3D" id="3.90.245.10">
    <property type="entry name" value="Ribonucleoside hydrolase-like"/>
    <property type="match status" value="1"/>
</dbReference>
<reference evidence="4" key="2">
    <citation type="submission" date="2021-04" db="EMBL/GenBank/DDBJ databases">
        <authorList>
            <person name="Gilroy R."/>
        </authorList>
    </citation>
    <scope>NUCLEOTIDE SEQUENCE</scope>
    <source>
        <strain evidence="4">ChiSjej1B19-5720</strain>
    </source>
</reference>
<name>A0A9D2LQH1_9FIRM</name>
<dbReference type="InterPro" id="IPR023186">
    <property type="entry name" value="IUNH"/>
</dbReference>
<dbReference type="InterPro" id="IPR001910">
    <property type="entry name" value="Inosine/uridine_hydrolase_dom"/>
</dbReference>
<evidence type="ECO:0000256" key="2">
    <source>
        <dbReference type="ARBA" id="ARBA00023295"/>
    </source>
</evidence>
<dbReference type="EMBL" id="DWYZ01000018">
    <property type="protein sequence ID" value="HJB27311.1"/>
    <property type="molecule type" value="Genomic_DNA"/>
</dbReference>
<accession>A0A9D2LQH1</accession>
<feature type="non-terminal residue" evidence="4">
    <location>
        <position position="61"/>
    </location>
</feature>
<dbReference type="SUPFAM" id="SSF53590">
    <property type="entry name" value="Nucleoside hydrolase"/>
    <property type="match status" value="1"/>
</dbReference>
<dbReference type="InterPro" id="IPR015910">
    <property type="entry name" value="I/U_nuclsd_hydro_CS"/>
</dbReference>
<dbReference type="AlphaFoldDB" id="A0A9D2LQH1"/>
<proteinExistence type="predicted"/>
<evidence type="ECO:0000256" key="1">
    <source>
        <dbReference type="ARBA" id="ARBA00022801"/>
    </source>
</evidence>
<keyword evidence="1 4" id="KW-0378">Hydrolase</keyword>
<keyword evidence="2" id="KW-0326">Glycosidase</keyword>
<dbReference type="PROSITE" id="PS01247">
    <property type="entry name" value="IUNH"/>
    <property type="match status" value="1"/>
</dbReference>
<organism evidence="4 5">
    <name type="scientific">Candidatus Blautia faecavium</name>
    <dbReference type="NCBI Taxonomy" id="2838487"/>
    <lineage>
        <taxon>Bacteria</taxon>
        <taxon>Bacillati</taxon>
        <taxon>Bacillota</taxon>
        <taxon>Clostridia</taxon>
        <taxon>Lachnospirales</taxon>
        <taxon>Lachnospiraceae</taxon>
        <taxon>Blautia</taxon>
    </lineage>
</organism>
<dbReference type="GO" id="GO:0008477">
    <property type="term" value="F:purine nucleosidase activity"/>
    <property type="evidence" value="ECO:0007669"/>
    <property type="project" value="TreeGrafter"/>
</dbReference>
<evidence type="ECO:0000313" key="5">
    <source>
        <dbReference type="Proteomes" id="UP000823842"/>
    </source>
</evidence>
<comment type="caution">
    <text evidence="4">The sequence shown here is derived from an EMBL/GenBank/DDBJ whole genome shotgun (WGS) entry which is preliminary data.</text>
</comment>
<protein>
    <submittedName>
        <fullName evidence="4">Nucleoside hydrolase</fullName>
    </submittedName>
</protein>